<evidence type="ECO:0000256" key="6">
    <source>
        <dbReference type="ARBA" id="ARBA00023229"/>
    </source>
</evidence>
<dbReference type="HAMAP" id="MF_00108">
    <property type="entry name" value="IspD"/>
    <property type="match status" value="1"/>
</dbReference>
<feature type="region of interest" description="Disordered" evidence="8">
    <location>
        <begin position="194"/>
        <end position="214"/>
    </location>
</feature>
<comment type="caution">
    <text evidence="9">The sequence shown here is derived from an EMBL/GenBank/DDBJ whole genome shotgun (WGS) entry which is preliminary data.</text>
</comment>
<dbReference type="PANTHER" id="PTHR32125">
    <property type="entry name" value="2-C-METHYL-D-ERYTHRITOL 4-PHOSPHATE CYTIDYLYLTRANSFERASE, CHLOROPLASTIC"/>
    <property type="match status" value="1"/>
</dbReference>
<name>A0ABS1EAL3_9GAMM</name>
<dbReference type="EC" id="2.7.7.60" evidence="7"/>
<dbReference type="CDD" id="cd02516">
    <property type="entry name" value="CDP-ME_synthetase"/>
    <property type="match status" value="1"/>
</dbReference>
<protein>
    <recommendedName>
        <fullName evidence="7">2-C-methyl-D-erythritol 4-phosphate cytidylyltransferase</fullName>
        <ecNumber evidence="7">2.7.7.60</ecNumber>
    </recommendedName>
    <alternativeName>
        <fullName evidence="7">4-diphosphocytidyl-2C-methyl-D-erythritol synthase</fullName>
    </alternativeName>
    <alternativeName>
        <fullName evidence="7">MEP cytidylyltransferase</fullName>
        <shortName evidence="7">MCT</shortName>
    </alternativeName>
</protein>
<dbReference type="InterPro" id="IPR001228">
    <property type="entry name" value="IspD"/>
</dbReference>
<evidence type="ECO:0000256" key="4">
    <source>
        <dbReference type="ARBA" id="ARBA00022679"/>
    </source>
</evidence>
<evidence type="ECO:0000256" key="7">
    <source>
        <dbReference type="HAMAP-Rule" id="MF_00108"/>
    </source>
</evidence>
<sequence>MSVAFWAVIPAAGVGRRMGGGCPKQYLELLGRPVIAWTLERLLAHPRVSGAVVALAPEDPYWGGVEHGAQKPVYRADGGAERSDSVLAALRRLARVAGAEDRVLVHDAVRPCLGAAELDRLLAEGGEAADGALLATPVRDTLKRGEAGQGGGPAVAATVDRSGLWQAQTPQLFPLGQLTAALEEALESGAAVTDEAQAVERHGGRPRLVSGDPANLKITQPADLALAAAILRAQSAAGPQGEGA</sequence>
<dbReference type="GO" id="GO:0016779">
    <property type="term" value="F:nucleotidyltransferase activity"/>
    <property type="evidence" value="ECO:0007669"/>
    <property type="project" value="UniProtKB-KW"/>
</dbReference>
<keyword evidence="6 7" id="KW-0414">Isoprene biosynthesis</keyword>
<feature type="site" description="Positions MEP for the nucleophilic attack" evidence="7">
    <location>
        <position position="161"/>
    </location>
</feature>
<feature type="site" description="Transition state stabilizer" evidence="7">
    <location>
        <position position="17"/>
    </location>
</feature>
<comment type="pathway">
    <text evidence="2 7">Isoprenoid biosynthesis; isopentenyl diphosphate biosynthesis via DXP pathway; isopentenyl diphosphate from 1-deoxy-D-xylulose 5-phosphate: step 2/6.</text>
</comment>
<feature type="site" description="Positions MEP for the nucleophilic attack" evidence="7">
    <location>
        <position position="217"/>
    </location>
</feature>
<dbReference type="InterPro" id="IPR034683">
    <property type="entry name" value="IspD/TarI"/>
</dbReference>
<dbReference type="NCBIfam" id="TIGR00453">
    <property type="entry name" value="ispD"/>
    <property type="match status" value="1"/>
</dbReference>
<evidence type="ECO:0000256" key="8">
    <source>
        <dbReference type="SAM" id="MobiDB-lite"/>
    </source>
</evidence>
<comment type="function">
    <text evidence="7">Catalyzes the formation of 4-diphosphocytidyl-2-C-methyl-D-erythritol from CTP and 2-C-methyl-D-erythritol 4-phosphate (MEP).</text>
</comment>
<gene>
    <name evidence="7" type="primary">ispD</name>
    <name evidence="9" type="ORF">CKO13_09620</name>
</gene>
<dbReference type="InterPro" id="IPR050088">
    <property type="entry name" value="IspD/TarI_cytidylyltransf_bact"/>
</dbReference>
<comment type="catalytic activity">
    <reaction evidence="1 7">
        <text>2-C-methyl-D-erythritol 4-phosphate + CTP + H(+) = 4-CDP-2-C-methyl-D-erythritol + diphosphate</text>
        <dbReference type="Rhea" id="RHEA:13429"/>
        <dbReference type="ChEBI" id="CHEBI:15378"/>
        <dbReference type="ChEBI" id="CHEBI:33019"/>
        <dbReference type="ChEBI" id="CHEBI:37563"/>
        <dbReference type="ChEBI" id="CHEBI:57823"/>
        <dbReference type="ChEBI" id="CHEBI:58262"/>
        <dbReference type="EC" id="2.7.7.60"/>
    </reaction>
</comment>
<dbReference type="InterPro" id="IPR018294">
    <property type="entry name" value="ISPD_synthase_CS"/>
</dbReference>
<keyword evidence="10" id="KW-1185">Reference proteome</keyword>
<feature type="site" description="Transition state stabilizer" evidence="7">
    <location>
        <position position="24"/>
    </location>
</feature>
<dbReference type="InterPro" id="IPR029044">
    <property type="entry name" value="Nucleotide-diphossugar_trans"/>
</dbReference>
<reference evidence="9 10" key="1">
    <citation type="journal article" date="2020" name="Microorganisms">
        <title>Osmotic Adaptation and Compatible Solute Biosynthesis of Phototrophic Bacteria as Revealed from Genome Analyses.</title>
        <authorList>
            <person name="Imhoff J.F."/>
            <person name="Rahn T."/>
            <person name="Kunzel S."/>
            <person name="Keller A."/>
            <person name="Neulinger S.C."/>
        </authorList>
    </citation>
    <scope>NUCLEOTIDE SEQUENCE [LARGE SCALE GENOMIC DNA]</scope>
    <source>
        <strain evidence="9 10">DSM 15116</strain>
    </source>
</reference>
<evidence type="ECO:0000256" key="2">
    <source>
        <dbReference type="ARBA" id="ARBA00004787"/>
    </source>
</evidence>
<keyword evidence="5 7" id="KW-0548">Nucleotidyltransferase</keyword>
<accession>A0ABS1EAL3</accession>
<proteinExistence type="inferred from homology"/>
<keyword evidence="4 7" id="KW-0808">Transferase</keyword>
<evidence type="ECO:0000256" key="1">
    <source>
        <dbReference type="ARBA" id="ARBA00001282"/>
    </source>
</evidence>
<dbReference type="SUPFAM" id="SSF53448">
    <property type="entry name" value="Nucleotide-diphospho-sugar transferases"/>
    <property type="match status" value="1"/>
</dbReference>
<evidence type="ECO:0000256" key="3">
    <source>
        <dbReference type="ARBA" id="ARBA00009789"/>
    </source>
</evidence>
<evidence type="ECO:0000313" key="10">
    <source>
        <dbReference type="Proteomes" id="UP000738126"/>
    </source>
</evidence>
<dbReference type="Gene3D" id="3.90.550.10">
    <property type="entry name" value="Spore Coat Polysaccharide Biosynthesis Protein SpsA, Chain A"/>
    <property type="match status" value="1"/>
</dbReference>
<dbReference type="PANTHER" id="PTHR32125:SF4">
    <property type="entry name" value="2-C-METHYL-D-ERYTHRITOL 4-PHOSPHATE CYTIDYLYLTRANSFERASE, CHLOROPLASTIC"/>
    <property type="match status" value="1"/>
</dbReference>
<evidence type="ECO:0000313" key="9">
    <source>
        <dbReference type="EMBL" id="MBK1727271.1"/>
    </source>
</evidence>
<evidence type="ECO:0000256" key="5">
    <source>
        <dbReference type="ARBA" id="ARBA00022695"/>
    </source>
</evidence>
<dbReference type="Proteomes" id="UP000738126">
    <property type="component" value="Unassembled WGS sequence"/>
</dbReference>
<dbReference type="EMBL" id="NRSH01000121">
    <property type="protein sequence ID" value="MBK1727271.1"/>
    <property type="molecule type" value="Genomic_DNA"/>
</dbReference>
<organism evidence="9 10">
    <name type="scientific">Halorhodospira neutriphila</name>
    <dbReference type="NCBI Taxonomy" id="168379"/>
    <lineage>
        <taxon>Bacteria</taxon>
        <taxon>Pseudomonadati</taxon>
        <taxon>Pseudomonadota</taxon>
        <taxon>Gammaproteobacteria</taxon>
        <taxon>Chromatiales</taxon>
        <taxon>Ectothiorhodospiraceae</taxon>
        <taxon>Halorhodospira</taxon>
    </lineage>
</organism>
<comment type="similarity">
    <text evidence="3 7">Belongs to the IspD/TarI cytidylyltransferase family. IspD subfamily.</text>
</comment>
<dbReference type="Pfam" id="PF01128">
    <property type="entry name" value="IspD"/>
    <property type="match status" value="1"/>
</dbReference>
<dbReference type="PROSITE" id="PS01295">
    <property type="entry name" value="ISPD"/>
    <property type="match status" value="1"/>
</dbReference>